<evidence type="ECO:0000313" key="2">
    <source>
        <dbReference type="EMBL" id="KAJ6682705.1"/>
    </source>
</evidence>
<reference evidence="2" key="1">
    <citation type="submission" date="2022-11" db="EMBL/GenBank/DDBJ databases">
        <authorList>
            <person name="Hyden B.L."/>
            <person name="Feng K."/>
            <person name="Yates T."/>
            <person name="Jawdy S."/>
            <person name="Smart L.B."/>
            <person name="Muchero W."/>
        </authorList>
    </citation>
    <scope>NUCLEOTIDE SEQUENCE</scope>
    <source>
        <tissue evidence="2">Shoot tip</tissue>
    </source>
</reference>
<keyword evidence="3" id="KW-1185">Reference proteome</keyword>
<gene>
    <name evidence="2" type="ORF">OIU74_020862</name>
</gene>
<evidence type="ECO:0000313" key="3">
    <source>
        <dbReference type="Proteomes" id="UP001151752"/>
    </source>
</evidence>
<organism evidence="2 3">
    <name type="scientific">Salix koriyanagi</name>
    <dbReference type="NCBI Taxonomy" id="2511006"/>
    <lineage>
        <taxon>Eukaryota</taxon>
        <taxon>Viridiplantae</taxon>
        <taxon>Streptophyta</taxon>
        <taxon>Embryophyta</taxon>
        <taxon>Tracheophyta</taxon>
        <taxon>Spermatophyta</taxon>
        <taxon>Magnoliopsida</taxon>
        <taxon>eudicotyledons</taxon>
        <taxon>Gunneridae</taxon>
        <taxon>Pentapetalae</taxon>
        <taxon>rosids</taxon>
        <taxon>fabids</taxon>
        <taxon>Malpighiales</taxon>
        <taxon>Salicaceae</taxon>
        <taxon>Saliceae</taxon>
        <taxon>Salix</taxon>
    </lineage>
</organism>
<keyword evidence="1" id="KW-0812">Transmembrane</keyword>
<keyword evidence="1" id="KW-0472">Membrane</keyword>
<feature type="transmembrane region" description="Helical" evidence="1">
    <location>
        <begin position="6"/>
        <end position="30"/>
    </location>
</feature>
<keyword evidence="1" id="KW-1133">Transmembrane helix</keyword>
<name>A0A9Q0P6Y0_9ROSI</name>
<accession>A0A9Q0P6Y0</accession>
<sequence length="62" mass="7713">MASTCFRFFLVGSFVFIIVLFPFSIFFFILTSPSFGFWLAWRWWQHLFNQFNKFLNDWHFKT</sequence>
<protein>
    <submittedName>
        <fullName evidence="2">Uncharacterized protein</fullName>
    </submittedName>
</protein>
<dbReference type="Proteomes" id="UP001151752">
    <property type="component" value="Chromosome 5"/>
</dbReference>
<comment type="caution">
    <text evidence="2">The sequence shown here is derived from an EMBL/GenBank/DDBJ whole genome shotgun (WGS) entry which is preliminary data.</text>
</comment>
<proteinExistence type="predicted"/>
<evidence type="ECO:0000256" key="1">
    <source>
        <dbReference type="SAM" id="Phobius"/>
    </source>
</evidence>
<dbReference type="EMBL" id="JAPFFM010000020">
    <property type="protein sequence ID" value="KAJ6682705.1"/>
    <property type="molecule type" value="Genomic_DNA"/>
</dbReference>
<reference evidence="2" key="2">
    <citation type="journal article" date="2023" name="Int. J. Mol. Sci.">
        <title>De Novo Assembly and Annotation of 11 Diverse Shrub Willow (Salix) Genomes Reveals Novel Gene Organization in Sex-Linked Regions.</title>
        <authorList>
            <person name="Hyden B."/>
            <person name="Feng K."/>
            <person name="Yates T.B."/>
            <person name="Jawdy S."/>
            <person name="Cereghino C."/>
            <person name="Smart L.B."/>
            <person name="Muchero W."/>
        </authorList>
    </citation>
    <scope>NUCLEOTIDE SEQUENCE</scope>
    <source>
        <tissue evidence="2">Shoot tip</tissue>
    </source>
</reference>
<dbReference type="AlphaFoldDB" id="A0A9Q0P6Y0"/>